<dbReference type="Proteomes" id="UP000179258">
    <property type="component" value="Unassembled WGS sequence"/>
</dbReference>
<sequence length="191" mass="21323">MRVYIHGHIEIAQALHDAAAADPEHIRIMPTGDRTIIYPIKALDQWGRPRLLIPDAVPSHIRAALRQTDCWRISVHAVGDGEVQVRRNGCLISPGITTTTKASEARLRKYFGAAGELSVVFQRDIDGQLVHWHPVVLLNRRTGDWYIDPRIRSVGTPAELMVFIPAADGNTGSMADYELFQQEKEKTRVGA</sequence>
<comment type="caution">
    <text evidence="1">The sequence shown here is derived from an EMBL/GenBank/DDBJ whole genome shotgun (WGS) entry which is preliminary data.</text>
</comment>
<accession>A0A1G2R328</accession>
<evidence type="ECO:0000313" key="2">
    <source>
        <dbReference type="Proteomes" id="UP000179258"/>
    </source>
</evidence>
<dbReference type="EMBL" id="MHTX01000044">
    <property type="protein sequence ID" value="OHA67193.1"/>
    <property type="molecule type" value="Genomic_DNA"/>
</dbReference>
<dbReference type="AlphaFoldDB" id="A0A1G2R328"/>
<gene>
    <name evidence="1" type="ORF">A3D59_02410</name>
</gene>
<organism evidence="1 2">
    <name type="scientific">Candidatus Wildermuthbacteria bacterium RIFCSPHIGHO2_02_FULL_47_17</name>
    <dbReference type="NCBI Taxonomy" id="1802452"/>
    <lineage>
        <taxon>Bacteria</taxon>
        <taxon>Candidatus Wildermuthiibacteriota</taxon>
    </lineage>
</organism>
<evidence type="ECO:0000313" key="1">
    <source>
        <dbReference type="EMBL" id="OHA67193.1"/>
    </source>
</evidence>
<reference evidence="1 2" key="1">
    <citation type="journal article" date="2016" name="Nat. Commun.">
        <title>Thousands of microbial genomes shed light on interconnected biogeochemical processes in an aquifer system.</title>
        <authorList>
            <person name="Anantharaman K."/>
            <person name="Brown C.T."/>
            <person name="Hug L.A."/>
            <person name="Sharon I."/>
            <person name="Castelle C.J."/>
            <person name="Probst A.J."/>
            <person name="Thomas B.C."/>
            <person name="Singh A."/>
            <person name="Wilkins M.J."/>
            <person name="Karaoz U."/>
            <person name="Brodie E.L."/>
            <person name="Williams K.H."/>
            <person name="Hubbard S.S."/>
            <person name="Banfield J.F."/>
        </authorList>
    </citation>
    <scope>NUCLEOTIDE SEQUENCE [LARGE SCALE GENOMIC DNA]</scope>
</reference>
<name>A0A1G2R328_9BACT</name>
<proteinExistence type="predicted"/>
<protein>
    <submittedName>
        <fullName evidence="1">Uncharacterized protein</fullName>
    </submittedName>
</protein>